<evidence type="ECO:0008006" key="6">
    <source>
        <dbReference type="Google" id="ProtNLM"/>
    </source>
</evidence>
<evidence type="ECO:0000313" key="4">
    <source>
        <dbReference type="Proteomes" id="UP000265716"/>
    </source>
</evidence>
<protein>
    <recommendedName>
        <fullName evidence="6">Chitin-binding type-4 domain-containing protein</fullName>
    </recommendedName>
</protein>
<dbReference type="EMBL" id="QUTC01008986">
    <property type="protein sequence ID" value="RHY42200.1"/>
    <property type="molecule type" value="Genomic_DNA"/>
</dbReference>
<evidence type="ECO:0000313" key="5">
    <source>
        <dbReference type="Proteomes" id="UP000286510"/>
    </source>
</evidence>
<feature type="signal peptide" evidence="1">
    <location>
        <begin position="1"/>
        <end position="18"/>
    </location>
</feature>
<dbReference type="PANTHER" id="PTHR35559:SF1">
    <property type="entry name" value="CHITIN-BINDING TYPE-4 DOMAIN-CONTAINING PROTEIN"/>
    <property type="match status" value="1"/>
</dbReference>
<dbReference type="EMBL" id="QUTF01011255">
    <property type="protein sequence ID" value="RHZ29326.1"/>
    <property type="molecule type" value="Genomic_DNA"/>
</dbReference>
<dbReference type="VEuPathDB" id="FungiDB:H257_08894"/>
<feature type="chain" id="PRO_5036334635" description="Chitin-binding type-4 domain-containing protein" evidence="1">
    <location>
        <begin position="19"/>
        <end position="221"/>
    </location>
</feature>
<name>A0A397C9M9_APHAT</name>
<dbReference type="Proteomes" id="UP000286510">
    <property type="component" value="Unassembled WGS sequence"/>
</dbReference>
<dbReference type="PANTHER" id="PTHR35559">
    <property type="entry name" value="CHITIN-BINDING TYPE-4 DOMAIN-CONTAINING PROTEIN"/>
    <property type="match status" value="1"/>
</dbReference>
<dbReference type="Proteomes" id="UP000265716">
    <property type="component" value="Unassembled WGS sequence"/>
</dbReference>
<evidence type="ECO:0000313" key="3">
    <source>
        <dbReference type="EMBL" id="RHZ29326.1"/>
    </source>
</evidence>
<gene>
    <name evidence="3" type="ORF">DYB26_008936</name>
    <name evidence="2" type="ORF">DYB38_012490</name>
</gene>
<evidence type="ECO:0000313" key="2">
    <source>
        <dbReference type="EMBL" id="RHY42200.1"/>
    </source>
</evidence>
<keyword evidence="1" id="KW-0732">Signal</keyword>
<organism evidence="2 4">
    <name type="scientific">Aphanomyces astaci</name>
    <name type="common">Crayfish plague agent</name>
    <dbReference type="NCBI Taxonomy" id="112090"/>
    <lineage>
        <taxon>Eukaryota</taxon>
        <taxon>Sar</taxon>
        <taxon>Stramenopiles</taxon>
        <taxon>Oomycota</taxon>
        <taxon>Saprolegniomycetes</taxon>
        <taxon>Saprolegniales</taxon>
        <taxon>Verrucalvaceae</taxon>
        <taxon>Aphanomyces</taxon>
    </lineage>
</organism>
<dbReference type="AlphaFoldDB" id="A0A397C9M9"/>
<proteinExistence type="predicted"/>
<sequence>MRPSTFSLLSVVSVVVLAHSWLECTNYDLQGPTNHLYWNKSACAGLARCGARQAQEGFGVDTGFDFRPEVAKRTCQCAAAGAYDTPGARMATYTPGQKVCLAYPAKNHVADVCTNEYIPDTGVRIFRTQAWPSTAVNVTDPPLRQWPVEYAQANGAHVAGHVDYKGFQNCPKFCEDKGRALCTMCFQLEKDIAPGKYTFQWQWMFNSINDVYGSCWDATVV</sequence>
<accession>A0A397C9M9</accession>
<comment type="caution">
    <text evidence="2">The sequence shown here is derived from an EMBL/GenBank/DDBJ whole genome shotgun (WGS) entry which is preliminary data.</text>
</comment>
<evidence type="ECO:0000256" key="1">
    <source>
        <dbReference type="SAM" id="SignalP"/>
    </source>
</evidence>
<reference evidence="4 5" key="1">
    <citation type="submission" date="2018-08" db="EMBL/GenBank/DDBJ databases">
        <title>Aphanomyces genome sequencing and annotation.</title>
        <authorList>
            <person name="Minardi D."/>
            <person name="Oidtmann B."/>
            <person name="Van Der Giezen M."/>
            <person name="Studholme D.J."/>
        </authorList>
    </citation>
    <scope>NUCLEOTIDE SEQUENCE [LARGE SCALE GENOMIC DNA]</scope>
    <source>
        <strain evidence="3 5">FDL457</strain>
        <strain evidence="2 4">SA</strain>
    </source>
</reference>